<evidence type="ECO:0000313" key="10">
    <source>
        <dbReference type="Proteomes" id="UP001163046"/>
    </source>
</evidence>
<dbReference type="InterPro" id="IPR050883">
    <property type="entry name" value="PNGase"/>
</dbReference>
<keyword evidence="10" id="KW-1185">Reference proteome</keyword>
<dbReference type="GO" id="GO:0005829">
    <property type="term" value="C:cytosol"/>
    <property type="evidence" value="ECO:0007669"/>
    <property type="project" value="TreeGrafter"/>
</dbReference>
<evidence type="ECO:0000256" key="7">
    <source>
        <dbReference type="ARBA" id="ARBA00032901"/>
    </source>
</evidence>
<dbReference type="SUPFAM" id="SSF54001">
    <property type="entry name" value="Cysteine proteinases"/>
    <property type="match status" value="1"/>
</dbReference>
<evidence type="ECO:0000313" key="9">
    <source>
        <dbReference type="EMBL" id="KAJ7380426.1"/>
    </source>
</evidence>
<comment type="caution">
    <text evidence="9">The sequence shown here is derived from an EMBL/GenBank/DDBJ whole genome shotgun (WGS) entry which is preliminary data.</text>
</comment>
<dbReference type="PANTHER" id="PTHR12143:SF19">
    <property type="entry name" value="PEPTIDE-N(4)-(N-ACETYL-BETA-GLUCOSAMINYL)ASPARAGINE AMIDASE"/>
    <property type="match status" value="1"/>
</dbReference>
<dbReference type="Pfam" id="PF01841">
    <property type="entry name" value="Transglut_core"/>
    <property type="match status" value="1"/>
</dbReference>
<proteinExistence type="inferred from homology"/>
<gene>
    <name evidence="9" type="primary">NGLY1_3</name>
    <name evidence="9" type="ORF">OS493_008884</name>
</gene>
<evidence type="ECO:0000256" key="5">
    <source>
        <dbReference type="ARBA" id="ARBA00022723"/>
    </source>
</evidence>
<dbReference type="GO" id="GO:0006516">
    <property type="term" value="P:glycoprotein catabolic process"/>
    <property type="evidence" value="ECO:0007669"/>
    <property type="project" value="TreeGrafter"/>
</dbReference>
<dbReference type="AlphaFoldDB" id="A0A9X0CYQ2"/>
<dbReference type="Gene3D" id="3.10.620.30">
    <property type="match status" value="2"/>
</dbReference>
<protein>
    <recommendedName>
        <fullName evidence="4">Peptide-N(4)-(N-acetyl-beta-glucosaminyl)asparagine amidase</fullName>
        <ecNumber evidence="3">3.5.1.52</ecNumber>
    </recommendedName>
    <alternativeName>
        <fullName evidence="7">Peptide:N-glycanase</fullName>
    </alternativeName>
</protein>
<keyword evidence="9" id="KW-0378">Hydrolase</keyword>
<dbReference type="EC" id="3.5.1.52" evidence="3"/>
<evidence type="ECO:0000256" key="6">
    <source>
        <dbReference type="ARBA" id="ARBA00022833"/>
    </source>
</evidence>
<evidence type="ECO:0000256" key="2">
    <source>
        <dbReference type="ARBA" id="ARBA00009390"/>
    </source>
</evidence>
<evidence type="ECO:0000256" key="3">
    <source>
        <dbReference type="ARBA" id="ARBA00012158"/>
    </source>
</evidence>
<dbReference type="SMART" id="SM00460">
    <property type="entry name" value="TGc"/>
    <property type="match status" value="1"/>
</dbReference>
<sequence length="213" mass="24872">MASVLMETYQLENEREFLARLQSLDRGVHLYELPYLQQQALSIIPVSELKQKAKEASEKSREDGHDGVDERDCLLLEVLSWFASFFHWMDKPICSDCGTTTEPRGPVPPTVEDQKWLAGRVEGYKCPKCGKDERFPRYNHPEKLLETRCGRCGEFANCKALVLRSMGFEVRHVTDWTDHVWVEVYSNAQQRWIHCDGGKCDENLLYERWWGRN</sequence>
<dbReference type="PANTHER" id="PTHR12143">
    <property type="entry name" value="PEPTIDE N-GLYCANASE PNGASE -RELATED"/>
    <property type="match status" value="1"/>
</dbReference>
<keyword evidence="6" id="KW-0862">Zinc</keyword>
<reference evidence="9" key="1">
    <citation type="submission" date="2023-01" db="EMBL/GenBank/DDBJ databases">
        <title>Genome assembly of the deep-sea coral Lophelia pertusa.</title>
        <authorList>
            <person name="Herrera S."/>
            <person name="Cordes E."/>
        </authorList>
    </citation>
    <scope>NUCLEOTIDE SEQUENCE</scope>
    <source>
        <strain evidence="9">USNM1676648</strain>
        <tissue evidence="9">Polyp</tissue>
    </source>
</reference>
<dbReference type="GO" id="GO:0046872">
    <property type="term" value="F:metal ion binding"/>
    <property type="evidence" value="ECO:0007669"/>
    <property type="project" value="UniProtKB-KW"/>
</dbReference>
<dbReference type="EMBL" id="MU826353">
    <property type="protein sequence ID" value="KAJ7380426.1"/>
    <property type="molecule type" value="Genomic_DNA"/>
</dbReference>
<dbReference type="GO" id="GO:0005634">
    <property type="term" value="C:nucleus"/>
    <property type="evidence" value="ECO:0007669"/>
    <property type="project" value="TreeGrafter"/>
</dbReference>
<comment type="similarity">
    <text evidence="2">Belongs to the transglutaminase-like superfamily. PNGase family.</text>
</comment>
<name>A0A9X0CYQ2_9CNID</name>
<dbReference type="FunFam" id="2.20.25.10:FF:000011">
    <property type="entry name" value="peptide-N(4)-(N-acetyl-beta- glucosaminyl)asparagine amidase"/>
    <property type="match status" value="1"/>
</dbReference>
<dbReference type="InterPro" id="IPR038765">
    <property type="entry name" value="Papain-like_cys_pep_sf"/>
</dbReference>
<dbReference type="Proteomes" id="UP001163046">
    <property type="component" value="Unassembled WGS sequence"/>
</dbReference>
<comment type="catalytic activity">
    <reaction evidence="1">
        <text>Hydrolysis of an N(4)-(acetyl-beta-D-glucosaminyl)asparagine residue in which the glucosamine residue may be further glycosylated, to yield a (substituted) N-acetyl-beta-D-glucosaminylamine and a peptide containing an aspartate residue.</text>
        <dbReference type="EC" id="3.5.1.52"/>
    </reaction>
</comment>
<keyword evidence="5" id="KW-0479">Metal-binding</keyword>
<organism evidence="9 10">
    <name type="scientific">Desmophyllum pertusum</name>
    <dbReference type="NCBI Taxonomy" id="174260"/>
    <lineage>
        <taxon>Eukaryota</taxon>
        <taxon>Metazoa</taxon>
        <taxon>Cnidaria</taxon>
        <taxon>Anthozoa</taxon>
        <taxon>Hexacorallia</taxon>
        <taxon>Scleractinia</taxon>
        <taxon>Caryophylliina</taxon>
        <taxon>Caryophylliidae</taxon>
        <taxon>Desmophyllum</taxon>
    </lineage>
</organism>
<evidence type="ECO:0000259" key="8">
    <source>
        <dbReference type="SMART" id="SM00460"/>
    </source>
</evidence>
<dbReference type="OrthoDB" id="5961333at2759"/>
<evidence type="ECO:0000256" key="1">
    <source>
        <dbReference type="ARBA" id="ARBA00001650"/>
    </source>
</evidence>
<feature type="domain" description="Transglutaminase-like" evidence="8">
    <location>
        <begin position="144"/>
        <end position="199"/>
    </location>
</feature>
<evidence type="ECO:0000256" key="4">
    <source>
        <dbReference type="ARBA" id="ARBA00018546"/>
    </source>
</evidence>
<dbReference type="InterPro" id="IPR002931">
    <property type="entry name" value="Transglutaminase-like"/>
</dbReference>
<accession>A0A9X0CYQ2</accession>
<dbReference type="GO" id="GO:0000224">
    <property type="term" value="F:peptide-N4-(N-acetyl-beta-glucosaminyl)asparagine amidase activity"/>
    <property type="evidence" value="ECO:0007669"/>
    <property type="project" value="UniProtKB-EC"/>
</dbReference>